<reference evidence="3" key="1">
    <citation type="submission" date="2016-11" db="UniProtKB">
        <authorList>
            <consortium name="WormBaseParasite"/>
        </authorList>
    </citation>
    <scope>IDENTIFICATION</scope>
</reference>
<proteinExistence type="predicted"/>
<evidence type="ECO:0000313" key="3">
    <source>
        <dbReference type="WBParaSite" id="maker-uti_cns_0007875-snap-gene-0.7-mRNA-1"/>
    </source>
</evidence>
<dbReference type="Proteomes" id="UP000095280">
    <property type="component" value="Unplaced"/>
</dbReference>
<evidence type="ECO:0000256" key="1">
    <source>
        <dbReference type="SAM" id="SignalP"/>
    </source>
</evidence>
<evidence type="ECO:0000313" key="2">
    <source>
        <dbReference type="Proteomes" id="UP000095280"/>
    </source>
</evidence>
<feature type="chain" id="PRO_5009320521" evidence="1">
    <location>
        <begin position="23"/>
        <end position="110"/>
    </location>
</feature>
<keyword evidence="2" id="KW-1185">Reference proteome</keyword>
<sequence length="110" mass="11747">MSNANILSACCTAFIMIVGVSSTEVSTADCNLETAQSADSLQSTEFSDTASGLIIGSFELEHCLTPSDSLLIVLGEASDSMGASEHRCRRLTVCNQMADGKRRRLRLQLS</sequence>
<protein>
    <submittedName>
        <fullName evidence="3">Secreted protein</fullName>
    </submittedName>
</protein>
<name>A0A1I8HTN6_9PLAT</name>
<feature type="signal peptide" evidence="1">
    <location>
        <begin position="1"/>
        <end position="22"/>
    </location>
</feature>
<dbReference type="WBParaSite" id="maker-uti_cns_0007875-snap-gene-0.7-mRNA-1">
    <property type="protein sequence ID" value="maker-uti_cns_0007875-snap-gene-0.7-mRNA-1"/>
    <property type="gene ID" value="maker-uti_cns_0007875-snap-gene-0.7"/>
</dbReference>
<dbReference type="AlphaFoldDB" id="A0A1I8HTN6"/>
<accession>A0A1I8HTN6</accession>
<organism evidence="2 3">
    <name type="scientific">Macrostomum lignano</name>
    <dbReference type="NCBI Taxonomy" id="282301"/>
    <lineage>
        <taxon>Eukaryota</taxon>
        <taxon>Metazoa</taxon>
        <taxon>Spiralia</taxon>
        <taxon>Lophotrochozoa</taxon>
        <taxon>Platyhelminthes</taxon>
        <taxon>Rhabditophora</taxon>
        <taxon>Macrostomorpha</taxon>
        <taxon>Macrostomida</taxon>
        <taxon>Macrostomidae</taxon>
        <taxon>Macrostomum</taxon>
    </lineage>
</organism>
<keyword evidence="1" id="KW-0732">Signal</keyword>